<dbReference type="RefSeq" id="WP_157582549.1">
    <property type="nucleotide sequence ID" value="NZ_WPIN01000001.1"/>
</dbReference>
<dbReference type="AlphaFoldDB" id="A0A7K1S495"/>
<dbReference type="InterPro" id="IPR017136">
    <property type="entry name" value="UCP037205"/>
</dbReference>
<dbReference type="PANTHER" id="PTHR37463">
    <property type="entry name" value="GSL3115 PROTEIN"/>
    <property type="match status" value="1"/>
</dbReference>
<sequence length="48" mass="5648">MKGVKKENLPTKICAICKKPFSWRKKWAKNWDEVKYCSGRCRSLKADS</sequence>
<dbReference type="PANTHER" id="PTHR37463:SF1">
    <property type="entry name" value="DUF2256 DOMAIN-CONTAINING PROTEIN"/>
    <property type="match status" value="1"/>
</dbReference>
<gene>
    <name evidence="1" type="ORF">GO755_00170</name>
</gene>
<comment type="caution">
    <text evidence="1">The sequence shown here is derived from an EMBL/GenBank/DDBJ whole genome shotgun (WGS) entry which is preliminary data.</text>
</comment>
<proteinExistence type="predicted"/>
<reference evidence="1 2" key="1">
    <citation type="submission" date="2019-12" db="EMBL/GenBank/DDBJ databases">
        <title>Spirosoma sp. HMF4905 genome sequencing and assembly.</title>
        <authorList>
            <person name="Kang H."/>
            <person name="Cha I."/>
            <person name="Kim H."/>
            <person name="Joh K."/>
        </authorList>
    </citation>
    <scope>NUCLEOTIDE SEQUENCE [LARGE SCALE GENOMIC DNA]</scope>
    <source>
        <strain evidence="1 2">HMF4905</strain>
    </source>
</reference>
<accession>A0A7K1S495</accession>
<keyword evidence="2" id="KW-1185">Reference proteome</keyword>
<dbReference type="EMBL" id="WPIN01000001">
    <property type="protein sequence ID" value="MVM28426.1"/>
    <property type="molecule type" value="Genomic_DNA"/>
</dbReference>
<organism evidence="1 2">
    <name type="scientific">Spirosoma arboris</name>
    <dbReference type="NCBI Taxonomy" id="2682092"/>
    <lineage>
        <taxon>Bacteria</taxon>
        <taxon>Pseudomonadati</taxon>
        <taxon>Bacteroidota</taxon>
        <taxon>Cytophagia</taxon>
        <taxon>Cytophagales</taxon>
        <taxon>Cytophagaceae</taxon>
        <taxon>Spirosoma</taxon>
    </lineage>
</organism>
<dbReference type="Pfam" id="PF10013">
    <property type="entry name" value="DUF2256"/>
    <property type="match status" value="1"/>
</dbReference>
<dbReference type="PIRSF" id="PIRSF037205">
    <property type="entry name" value="UCP037205"/>
    <property type="match status" value="1"/>
</dbReference>
<evidence type="ECO:0000313" key="1">
    <source>
        <dbReference type="EMBL" id="MVM28426.1"/>
    </source>
</evidence>
<dbReference type="Proteomes" id="UP000436006">
    <property type="component" value="Unassembled WGS sequence"/>
</dbReference>
<protein>
    <submittedName>
        <fullName evidence="1">DUF2256 domain-containing protein</fullName>
    </submittedName>
</protein>
<evidence type="ECO:0000313" key="2">
    <source>
        <dbReference type="Proteomes" id="UP000436006"/>
    </source>
</evidence>
<name>A0A7K1S495_9BACT</name>